<accession>A0AAW3ZN38</accession>
<reference evidence="1 2" key="1">
    <citation type="submission" date="2020-09" db="EMBL/GenBank/DDBJ databases">
        <title>Pseudoxanthomonas sp. CAU 1598 isolated from sand of Yaerae Beach.</title>
        <authorList>
            <person name="Kim W."/>
        </authorList>
    </citation>
    <scope>NUCLEOTIDE SEQUENCE [LARGE SCALE GENOMIC DNA]</scope>
    <source>
        <strain evidence="1 2">CAU 1598</strain>
    </source>
</reference>
<dbReference type="InterPro" id="IPR015943">
    <property type="entry name" value="WD40/YVTN_repeat-like_dom_sf"/>
</dbReference>
<dbReference type="InterPro" id="IPR011044">
    <property type="entry name" value="Quino_amine_DH_bsu"/>
</dbReference>
<dbReference type="RefSeq" id="WP_192029908.1">
    <property type="nucleotide sequence ID" value="NZ_JACYTR010000024.1"/>
</dbReference>
<name>A0AAW3ZN38_9GAMM</name>
<keyword evidence="2" id="KW-1185">Reference proteome</keyword>
<sequence length="523" mass="56857">MQVALEGMGPIAQKIPLKASQSSMRSLYPFEIRRNALALRIGTDLPKPRKLTVRKPGFSLGSCERMHFTPSGAHLIAVTVNGTHLWEVATGKRILKLAVPSNPTEVTFSCDGAQALVRNEQGQFVRLSLSDGSVLAKFKAKYPWRLDGTPGLGPDNRVLQLAYEGRLLELDGKSGKVLRDLQLEPTGYSGEIYWMPQNECWMVAQRSVDNGRGRSVPCALWRWDRGSASPCRLPGQWDQLTTARVSGGEALLLHHAGEPGRASRGVLERFNISTATTTPIGDAPVSIASTPSLAHDGGAFGVAGDDGPHIDIGGEVLQLPGRAYVQFHPAGDLVGISGRTAFVAPRGDLAKQIPDLHEWRLQRELEGRGYSRLSALGGTMPPRIVVFAREDEWLVQAERIEGRYYVPLAEALLVEARSEQAIKPALAEKHNCSRVGVGIVEPTTNERRSFHGSTLTPPCPGWRSAVAVAFAGDAVDVWPLKPTGATAFVHDCYPVAALAPDIDMASLISAIRKMLVWFKPRRD</sequence>
<dbReference type="Proteomes" id="UP000613768">
    <property type="component" value="Unassembled WGS sequence"/>
</dbReference>
<dbReference type="EMBL" id="JACYTR010000024">
    <property type="protein sequence ID" value="MBD8526487.1"/>
    <property type="molecule type" value="Genomic_DNA"/>
</dbReference>
<comment type="caution">
    <text evidence="1">The sequence shown here is derived from an EMBL/GenBank/DDBJ whole genome shotgun (WGS) entry which is preliminary data.</text>
</comment>
<organism evidence="1 2">
    <name type="scientific">Pseudomarimonas arenosa</name>
    <dbReference type="NCBI Taxonomy" id="2774145"/>
    <lineage>
        <taxon>Bacteria</taxon>
        <taxon>Pseudomonadati</taxon>
        <taxon>Pseudomonadota</taxon>
        <taxon>Gammaproteobacteria</taxon>
        <taxon>Lysobacterales</taxon>
        <taxon>Lysobacteraceae</taxon>
        <taxon>Pseudomarimonas</taxon>
    </lineage>
</organism>
<evidence type="ECO:0000313" key="2">
    <source>
        <dbReference type="Proteomes" id="UP000613768"/>
    </source>
</evidence>
<dbReference type="AlphaFoldDB" id="A0AAW3ZN38"/>
<dbReference type="Gene3D" id="2.130.10.10">
    <property type="entry name" value="YVTN repeat-like/Quinoprotein amine dehydrogenase"/>
    <property type="match status" value="1"/>
</dbReference>
<gene>
    <name evidence="1" type="ORF">IFO71_12135</name>
</gene>
<protein>
    <submittedName>
        <fullName evidence="1">Uncharacterized protein</fullName>
    </submittedName>
</protein>
<dbReference type="SUPFAM" id="SSF50969">
    <property type="entry name" value="YVTN repeat-like/Quinoprotein amine dehydrogenase"/>
    <property type="match status" value="1"/>
</dbReference>
<evidence type="ECO:0000313" key="1">
    <source>
        <dbReference type="EMBL" id="MBD8526487.1"/>
    </source>
</evidence>
<proteinExistence type="predicted"/>